<evidence type="ECO:0000313" key="2">
    <source>
        <dbReference type="EMBL" id="MCL6740434.1"/>
    </source>
</evidence>
<comment type="caution">
    <text evidence="2">The sequence shown here is derived from an EMBL/GenBank/DDBJ whole genome shotgun (WGS) entry which is preliminary data.</text>
</comment>
<feature type="signal peptide" evidence="1">
    <location>
        <begin position="1"/>
        <end position="19"/>
    </location>
</feature>
<keyword evidence="1" id="KW-0732">Signal</keyword>
<gene>
    <name evidence="2" type="ORF">LZ518_04725</name>
</gene>
<dbReference type="RefSeq" id="WP_249914863.1">
    <property type="nucleotide sequence ID" value="NZ_JAMGBB010000001.1"/>
</dbReference>
<feature type="chain" id="PRO_5045956077" description="Outer membrane protein assembly factor BamE" evidence="1">
    <location>
        <begin position="20"/>
        <end position="138"/>
    </location>
</feature>
<proteinExistence type="predicted"/>
<organism evidence="2 3">
    <name type="scientific">Sphingomonas brevis</name>
    <dbReference type="NCBI Taxonomy" id="2908206"/>
    <lineage>
        <taxon>Bacteria</taxon>
        <taxon>Pseudomonadati</taxon>
        <taxon>Pseudomonadota</taxon>
        <taxon>Alphaproteobacteria</taxon>
        <taxon>Sphingomonadales</taxon>
        <taxon>Sphingomonadaceae</taxon>
        <taxon>Sphingomonas</taxon>
    </lineage>
</organism>
<reference evidence="2" key="1">
    <citation type="submission" date="2022-05" db="EMBL/GenBank/DDBJ databases">
        <authorList>
            <person name="Jo J.-H."/>
            <person name="Im W.-T."/>
        </authorList>
    </citation>
    <scope>NUCLEOTIDE SEQUENCE</scope>
    <source>
        <strain evidence="2">RB56-2</strain>
    </source>
</reference>
<name>A0ABT0S7S7_9SPHN</name>
<dbReference type="EMBL" id="JAMGBB010000001">
    <property type="protein sequence ID" value="MCL6740434.1"/>
    <property type="molecule type" value="Genomic_DNA"/>
</dbReference>
<accession>A0ABT0S7S7</accession>
<evidence type="ECO:0000313" key="3">
    <source>
        <dbReference type="Proteomes" id="UP001165383"/>
    </source>
</evidence>
<dbReference type="Proteomes" id="UP001165383">
    <property type="component" value="Unassembled WGS sequence"/>
</dbReference>
<keyword evidence="3" id="KW-1185">Reference proteome</keyword>
<sequence>MTRVLVALALAALCAPVAAQESPNTLTHGMVQMTLHVGQTTRAEVLETFGGPNVTTLDGDGREVWMYDRFATVSATKDSGFRIGILGGVGGDNAIGGAGLGFGKSKSKSSTSTRSMTLILKFGPDGRLVDFKSRSSSF</sequence>
<evidence type="ECO:0008006" key="4">
    <source>
        <dbReference type="Google" id="ProtNLM"/>
    </source>
</evidence>
<protein>
    <recommendedName>
        <fullName evidence="4">Outer membrane protein assembly factor BamE</fullName>
    </recommendedName>
</protein>
<evidence type="ECO:0000256" key="1">
    <source>
        <dbReference type="SAM" id="SignalP"/>
    </source>
</evidence>